<proteinExistence type="predicted"/>
<sequence>MFAHTVAYTIPVNVDGEPALTAQDVWKGILAITRRPQDFAEYMADSIVISGDDKRFRRKLVLASDSVHSSAGAELLQDVALYEPCMMDGTLVSTGAKTSMGVSYGGQPGEGEAHLYLTATYELRMPDVDPASEKAEKSRQEYANLARTMVNSSIESMRKLKKENRLDEYV</sequence>
<dbReference type="InterPro" id="IPR023393">
    <property type="entry name" value="START-like_dom_sf"/>
</dbReference>
<keyword evidence="2" id="KW-1185">Reference proteome</keyword>
<dbReference type="RefSeq" id="XP_013276722.1">
    <property type="nucleotide sequence ID" value="XM_013421268.1"/>
</dbReference>
<name>A0A0D2J1N3_9EURO</name>
<dbReference type="Pfam" id="PF08982">
    <property type="entry name" value="AtaL"/>
    <property type="match status" value="1"/>
</dbReference>
<dbReference type="OrthoDB" id="2320332at2759"/>
<dbReference type="AlphaFoldDB" id="A0A0D2J1N3"/>
<reference evidence="1 2" key="1">
    <citation type="submission" date="2015-01" db="EMBL/GenBank/DDBJ databases">
        <title>The Genome Sequence of Rhinocladiella mackenzie CBS 650.93.</title>
        <authorList>
            <consortium name="The Broad Institute Genomics Platform"/>
            <person name="Cuomo C."/>
            <person name="de Hoog S."/>
            <person name="Gorbushina A."/>
            <person name="Stielow B."/>
            <person name="Teixiera M."/>
            <person name="Abouelleil A."/>
            <person name="Chapman S.B."/>
            <person name="Priest M."/>
            <person name="Young S.K."/>
            <person name="Wortman J."/>
            <person name="Nusbaum C."/>
            <person name="Birren B."/>
        </authorList>
    </citation>
    <scope>NUCLEOTIDE SEQUENCE [LARGE SCALE GENOMIC DNA]</scope>
    <source>
        <strain evidence="1 2">CBS 650.93</strain>
    </source>
</reference>
<dbReference type="EMBL" id="KN847475">
    <property type="protein sequence ID" value="KIX09586.1"/>
    <property type="molecule type" value="Genomic_DNA"/>
</dbReference>
<dbReference type="HOGENOM" id="CLU_111642_1_0_1"/>
<evidence type="ECO:0000313" key="1">
    <source>
        <dbReference type="EMBL" id="KIX09586.1"/>
    </source>
</evidence>
<dbReference type="GeneID" id="25288737"/>
<dbReference type="Gene3D" id="3.30.530.20">
    <property type="match status" value="1"/>
</dbReference>
<accession>A0A0D2J1N3</accession>
<dbReference type="SUPFAM" id="SSF55961">
    <property type="entry name" value="Bet v1-like"/>
    <property type="match status" value="1"/>
</dbReference>
<dbReference type="Proteomes" id="UP000053617">
    <property type="component" value="Unassembled WGS sequence"/>
</dbReference>
<organism evidence="1 2">
    <name type="scientific">Rhinocladiella mackenziei CBS 650.93</name>
    <dbReference type="NCBI Taxonomy" id="1442369"/>
    <lineage>
        <taxon>Eukaryota</taxon>
        <taxon>Fungi</taxon>
        <taxon>Dikarya</taxon>
        <taxon>Ascomycota</taxon>
        <taxon>Pezizomycotina</taxon>
        <taxon>Eurotiomycetes</taxon>
        <taxon>Chaetothyriomycetidae</taxon>
        <taxon>Chaetothyriales</taxon>
        <taxon>Herpotrichiellaceae</taxon>
        <taxon>Rhinocladiella</taxon>
    </lineage>
</organism>
<dbReference type="VEuPathDB" id="FungiDB:Z518_00666"/>
<gene>
    <name evidence="1" type="ORF">Z518_00666</name>
</gene>
<protein>
    <submittedName>
        <fullName evidence="1">Rhinocladiella mackenziei CBS 650.93 unplaced genomic scaffold supercont1.1, whole genome shotgun sequence</fullName>
    </submittedName>
</protein>
<dbReference type="InterPro" id="IPR015075">
    <property type="entry name" value="AtaL"/>
</dbReference>
<evidence type="ECO:0000313" key="2">
    <source>
        <dbReference type="Proteomes" id="UP000053617"/>
    </source>
</evidence>
<dbReference type="STRING" id="1442369.A0A0D2J1N3"/>